<keyword evidence="2 3" id="KW-0802">TPR repeat</keyword>
<organism evidence="5 6">
    <name type="scientific">Waltera intestinalis</name>
    <dbReference type="NCBI Taxonomy" id="2606635"/>
    <lineage>
        <taxon>Bacteria</taxon>
        <taxon>Bacillati</taxon>
        <taxon>Bacillota</taxon>
        <taxon>Clostridia</taxon>
        <taxon>Lachnospirales</taxon>
        <taxon>Lachnospiraceae</taxon>
        <taxon>Waltera</taxon>
    </lineage>
</organism>
<keyword evidence="6" id="KW-1185">Reference proteome</keyword>
<dbReference type="InterPro" id="IPR050498">
    <property type="entry name" value="Ycf3"/>
</dbReference>
<dbReference type="Pfam" id="PF17128">
    <property type="entry name" value="DUF5107"/>
    <property type="match status" value="1"/>
</dbReference>
<dbReference type="Pfam" id="PF13181">
    <property type="entry name" value="TPR_8"/>
    <property type="match status" value="1"/>
</dbReference>
<evidence type="ECO:0000259" key="4">
    <source>
        <dbReference type="Pfam" id="PF17128"/>
    </source>
</evidence>
<dbReference type="RefSeq" id="WP_154494984.1">
    <property type="nucleotide sequence ID" value="NZ_VUMU01000001.1"/>
</dbReference>
<keyword evidence="1" id="KW-0677">Repeat</keyword>
<dbReference type="InterPro" id="IPR011990">
    <property type="entry name" value="TPR-like_helical_dom_sf"/>
</dbReference>
<dbReference type="EMBL" id="VUMU01000001">
    <property type="protein sequence ID" value="MST56952.1"/>
    <property type="molecule type" value="Genomic_DNA"/>
</dbReference>
<proteinExistence type="predicted"/>
<dbReference type="PANTHER" id="PTHR44858">
    <property type="entry name" value="TETRATRICOPEPTIDE REPEAT PROTEIN 6"/>
    <property type="match status" value="1"/>
</dbReference>
<dbReference type="PANTHER" id="PTHR44858:SF18">
    <property type="entry name" value="TETRATRICOPEPTIDE REPEAT (TPR) PROTEIN"/>
    <property type="match status" value="1"/>
</dbReference>
<reference evidence="5 6" key="1">
    <citation type="submission" date="2019-08" db="EMBL/GenBank/DDBJ databases">
        <title>In-depth cultivation of the pig gut microbiome towards novel bacterial diversity and tailored functional studies.</title>
        <authorList>
            <person name="Wylensek D."/>
            <person name="Hitch T.C.A."/>
            <person name="Clavel T."/>
        </authorList>
    </citation>
    <scope>NUCLEOTIDE SEQUENCE [LARGE SCALE GENOMIC DNA]</scope>
    <source>
        <strain evidence="5 6">WCA3-601-WT-6H</strain>
    </source>
</reference>
<dbReference type="InterPro" id="IPR019734">
    <property type="entry name" value="TPR_rpt"/>
</dbReference>
<dbReference type="InterPro" id="IPR033396">
    <property type="entry name" value="DUF5107"/>
</dbReference>
<gene>
    <name evidence="5" type="ORF">FYJ59_01605</name>
</gene>
<accession>A0A6L5YH02</accession>
<sequence>MNKVQVWEEKVIIPTYEAGKPDKNPMFLEKRVYQGSSGRIYPHMVIEKISDEKVDKEYTALFLENDYLKVMMLPELGGRIQRAYDKTNGYDFIYYNHVIKPALVGLAGPWISGGIEFNWPQHHRPSTFDPVEYTYAENEDGSATVWMGEIENMFRTEGVLGVTLYPDKAYIELSAKLYNRTKMPQTFLWWANPAVAVNDDTISVFPEDVTAVYDHGKRDVISFPYAEGTYYKHKYDHVNIAQYKNIPVPTSYMAYRSDYNFIGEYDYGKQAGLLHVADHHIAPGKKQWTWGCGEFGKAWDLALTDEDGPYIELMTGCFTDNQPDFTWIWPQETKNFKQYFMPYKNIGYVKNATIDAAVNAEYDEAEGQLTVSAYTTSVQKGARILLTLPGENGRQEKVLYEETSDLSPEKTYEVKIDREKLQQIPAYTEGEQNGTEVLCGLRVCVCAADGRELVSYHFPKKIEAEVPEPAKAAPLPEDCETTEDLFLYGLHVEQYRHATYHPENYYLEGLRRDPTDIRLNNAYGRCLLKKCDFAGAEKYFRKAVEKAIRSNPNPYDYEPYYNLGLSLKYQGKEKEAYDAFYKAIWGDSFQAPGFYELACLDAKAGRFAEALEHVNESILRQYQCMKARALKENILRKMGRVLEAEELHKESLKIDPLYDRQPEKINHNTLLELMIDLYEAGNYAQGIALAKKWVEQQNVSRQEDIYPLVYYYIAYGYQNLHRKENTKQTNHYMTAYVTLGENAVADGCFPHRTEDYIVLKSLADDYYLDMVYYYLGCLLYDRRAYGEAIADYEEAALRYPDFPTVHRNLALAYYNVKKQPQRAYEEMEKAFALDETDARVYLELDQLKKRLNVPMKERWSDMERHFDLVESRDDLYLEYVTLLNTLGEPAKALDLIKARKFHQWEGGEGKVAAQYLTALYQLAKAAAAKQDYAEAKELLLRAAGEYPHNLGEGKLESAQENNLYYLLGLVQEKLGETEEAFASLTKACHGESEPVGMMYYNDQPPEMIYYQGLAYRKLGNEEQAVRRFRKLVEYGREHIEENVKIDYFAVSLPDLLIFEENLDERNRKHCLFMMSLGLKGLGQTDEAEKCAEELLAMDNAHQGIRVHDL</sequence>
<evidence type="ECO:0000313" key="6">
    <source>
        <dbReference type="Proteomes" id="UP000476055"/>
    </source>
</evidence>
<protein>
    <submittedName>
        <fullName evidence="5">DUF5107 domain-containing protein</fullName>
    </submittedName>
</protein>
<evidence type="ECO:0000256" key="3">
    <source>
        <dbReference type="PROSITE-ProRule" id="PRU00339"/>
    </source>
</evidence>
<evidence type="ECO:0000256" key="2">
    <source>
        <dbReference type="ARBA" id="ARBA00022803"/>
    </source>
</evidence>
<dbReference type="AlphaFoldDB" id="A0A6L5YH02"/>
<comment type="caution">
    <text evidence="5">The sequence shown here is derived from an EMBL/GenBank/DDBJ whole genome shotgun (WGS) entry which is preliminary data.</text>
</comment>
<name>A0A6L5YH02_9FIRM</name>
<dbReference type="Pfam" id="PF13174">
    <property type="entry name" value="TPR_6"/>
    <property type="match status" value="2"/>
</dbReference>
<feature type="domain" description="DUF5107" evidence="4">
    <location>
        <begin position="40"/>
        <end position="324"/>
    </location>
</feature>
<feature type="repeat" description="TPR" evidence="3">
    <location>
        <begin position="1005"/>
        <end position="1038"/>
    </location>
</feature>
<evidence type="ECO:0000256" key="1">
    <source>
        <dbReference type="ARBA" id="ARBA00022737"/>
    </source>
</evidence>
<dbReference type="Proteomes" id="UP000476055">
    <property type="component" value="Unassembled WGS sequence"/>
</dbReference>
<dbReference type="PROSITE" id="PS50005">
    <property type="entry name" value="TPR"/>
    <property type="match status" value="1"/>
</dbReference>
<dbReference type="Pfam" id="PF13432">
    <property type="entry name" value="TPR_16"/>
    <property type="match status" value="1"/>
</dbReference>
<dbReference type="Gene3D" id="1.25.40.10">
    <property type="entry name" value="Tetratricopeptide repeat domain"/>
    <property type="match status" value="3"/>
</dbReference>
<dbReference type="SUPFAM" id="SSF48452">
    <property type="entry name" value="TPR-like"/>
    <property type="match status" value="3"/>
</dbReference>
<dbReference type="SMART" id="SM00028">
    <property type="entry name" value="TPR"/>
    <property type="match status" value="9"/>
</dbReference>
<evidence type="ECO:0000313" key="5">
    <source>
        <dbReference type="EMBL" id="MST56952.1"/>
    </source>
</evidence>